<dbReference type="PIRSF" id="PIRSF005052">
    <property type="entry name" value="P-loopkin"/>
    <property type="match status" value="1"/>
</dbReference>
<gene>
    <name evidence="6" type="ORF">IMCC3088_2502</name>
</gene>
<dbReference type="Proteomes" id="UP000005615">
    <property type="component" value="Unassembled WGS sequence"/>
</dbReference>
<dbReference type="eggNOG" id="COG1660">
    <property type="taxonomic scope" value="Bacteria"/>
</dbReference>
<keyword evidence="1" id="KW-0547">Nucleotide-binding</keyword>
<dbReference type="OrthoDB" id="9784461at2"/>
<protein>
    <submittedName>
        <fullName evidence="6">Hypothetical ATP-binding protein UPF0042, contains P-loop</fullName>
    </submittedName>
</protein>
<dbReference type="SUPFAM" id="SSF52540">
    <property type="entry name" value="P-loop containing nucleoside triphosphate hydrolases"/>
    <property type="match status" value="1"/>
</dbReference>
<keyword evidence="2 6" id="KW-0067">ATP-binding</keyword>
<comment type="caution">
    <text evidence="6">The sequence shown here is derived from an EMBL/GenBank/DDBJ whole genome shotgun (WGS) entry which is preliminary data.</text>
</comment>
<accession>F3L4A1</accession>
<evidence type="ECO:0000313" key="7">
    <source>
        <dbReference type="Proteomes" id="UP000005615"/>
    </source>
</evidence>
<dbReference type="PANTHER" id="PTHR30448">
    <property type="entry name" value="RNASE ADAPTER PROTEIN RAPZ"/>
    <property type="match status" value="1"/>
</dbReference>
<sequence length="291" mass="32914">MNNCPLVIISGRSGSGKSTALHLLEDEGFYCIDNLPLGLLEQLLQEIESDHFAHFKGVAVCIDSRNAWTNVGDLSNILAAIPERTQGSILYLDALDPILITRYSETRRRHPLTNQRTTLSDAIAQERELLEPVLEAASIVVDTSEMTIYELRDTIRQRLLGAKKGELSILFQSFGFKKGIPSDADLVFDVRMLPNPHWIKELRLLNGTDQGVVDFLSQQESTQRLFDDIRSFVERWLPSYSESNRSYVTVAIGCTGGQHRSVFMAQQLFQHFSASLSNIHVRHRELLSREE</sequence>
<organism evidence="6 7">
    <name type="scientific">Aequoribacter fuscus</name>
    <dbReference type="NCBI Taxonomy" id="2518989"/>
    <lineage>
        <taxon>Bacteria</taxon>
        <taxon>Pseudomonadati</taxon>
        <taxon>Pseudomonadota</taxon>
        <taxon>Gammaproteobacteria</taxon>
        <taxon>Cellvibrionales</taxon>
        <taxon>Halieaceae</taxon>
        <taxon>Aequoribacter</taxon>
    </lineage>
</organism>
<dbReference type="Gene3D" id="3.40.50.300">
    <property type="entry name" value="P-loop containing nucleotide triphosphate hydrolases"/>
    <property type="match status" value="1"/>
</dbReference>
<dbReference type="NCBIfam" id="NF003828">
    <property type="entry name" value="PRK05416.1"/>
    <property type="match status" value="1"/>
</dbReference>
<dbReference type="HAMAP" id="MF_00636">
    <property type="entry name" value="RapZ_like"/>
    <property type="match status" value="1"/>
</dbReference>
<evidence type="ECO:0000259" key="5">
    <source>
        <dbReference type="Pfam" id="PF22740"/>
    </source>
</evidence>
<feature type="domain" description="RapZ-like N-terminal" evidence="4">
    <location>
        <begin position="6"/>
        <end position="162"/>
    </location>
</feature>
<dbReference type="InterPro" id="IPR027417">
    <property type="entry name" value="P-loop_NTPase"/>
</dbReference>
<dbReference type="AlphaFoldDB" id="F3L4A1"/>
<dbReference type="InterPro" id="IPR005337">
    <property type="entry name" value="RapZ-like"/>
</dbReference>
<proteinExistence type="inferred from homology"/>
<dbReference type="STRING" id="2518989.IMCC3088_2502"/>
<dbReference type="Pfam" id="PF22740">
    <property type="entry name" value="PapZ_C"/>
    <property type="match status" value="1"/>
</dbReference>
<dbReference type="GO" id="GO:0005524">
    <property type="term" value="F:ATP binding"/>
    <property type="evidence" value="ECO:0007669"/>
    <property type="project" value="UniProtKB-UniRule"/>
</dbReference>
<evidence type="ECO:0000256" key="2">
    <source>
        <dbReference type="ARBA" id="ARBA00022840"/>
    </source>
</evidence>
<name>F3L4A1_9GAMM</name>
<dbReference type="RefSeq" id="WP_009576652.1">
    <property type="nucleotide sequence ID" value="NZ_AEIG01000078.1"/>
</dbReference>
<dbReference type="PANTHER" id="PTHR30448:SF0">
    <property type="entry name" value="RNASE ADAPTER PROTEIN RAPZ"/>
    <property type="match status" value="1"/>
</dbReference>
<reference evidence="6 7" key="1">
    <citation type="journal article" date="2011" name="J. Bacteriol.">
        <title>Genome sequence of strain IMCC3088, a proteorhodopsin-containing marine bacterium belonging to the OM60/NOR5 clade.</title>
        <authorList>
            <person name="Jang Y."/>
            <person name="Oh H.M."/>
            <person name="Kang I."/>
            <person name="Lee K."/>
            <person name="Yang S.J."/>
            <person name="Cho J.C."/>
        </authorList>
    </citation>
    <scope>NUCLEOTIDE SEQUENCE [LARGE SCALE GENOMIC DNA]</scope>
    <source>
        <strain evidence="6 7">IMCC3088</strain>
    </source>
</reference>
<feature type="domain" description="RapZ C-terminal" evidence="5">
    <location>
        <begin position="168"/>
        <end position="286"/>
    </location>
</feature>
<evidence type="ECO:0000256" key="1">
    <source>
        <dbReference type="ARBA" id="ARBA00022741"/>
    </source>
</evidence>
<dbReference type="InterPro" id="IPR053930">
    <property type="entry name" value="RapZ-like_N"/>
</dbReference>
<keyword evidence="7" id="KW-1185">Reference proteome</keyword>
<dbReference type="Pfam" id="PF03668">
    <property type="entry name" value="RapZ-like_N"/>
    <property type="match status" value="1"/>
</dbReference>
<dbReference type="InterPro" id="IPR053931">
    <property type="entry name" value="RapZ_C"/>
</dbReference>
<evidence type="ECO:0000313" key="6">
    <source>
        <dbReference type="EMBL" id="EGG28834.1"/>
    </source>
</evidence>
<dbReference type="EMBL" id="AEIG01000078">
    <property type="protein sequence ID" value="EGG28834.1"/>
    <property type="molecule type" value="Genomic_DNA"/>
</dbReference>
<evidence type="ECO:0000256" key="3">
    <source>
        <dbReference type="ARBA" id="ARBA00023134"/>
    </source>
</evidence>
<evidence type="ECO:0000259" key="4">
    <source>
        <dbReference type="Pfam" id="PF03668"/>
    </source>
</evidence>
<keyword evidence="3" id="KW-0342">GTP-binding</keyword>
<dbReference type="GO" id="GO:0005525">
    <property type="term" value="F:GTP binding"/>
    <property type="evidence" value="ECO:0007669"/>
    <property type="project" value="UniProtKB-UniRule"/>
</dbReference>